<evidence type="ECO:0000256" key="3">
    <source>
        <dbReference type="SAM" id="MobiDB-lite"/>
    </source>
</evidence>
<evidence type="ECO:0000313" key="7">
    <source>
        <dbReference type="Proteomes" id="UP001377567"/>
    </source>
</evidence>
<keyword evidence="4" id="KW-0812">Transmembrane</keyword>
<dbReference type="InterPro" id="IPR001452">
    <property type="entry name" value="SH3_domain"/>
</dbReference>
<feature type="domain" description="SH3" evidence="5">
    <location>
        <begin position="381"/>
        <end position="464"/>
    </location>
</feature>
<accession>A0AAV5RZT3</accession>
<dbReference type="SUPFAM" id="SSF50044">
    <property type="entry name" value="SH3-domain"/>
    <property type="match status" value="1"/>
</dbReference>
<dbReference type="SMART" id="SM00326">
    <property type="entry name" value="SH3"/>
    <property type="match status" value="1"/>
</dbReference>
<dbReference type="PROSITE" id="PS50002">
    <property type="entry name" value="SH3"/>
    <property type="match status" value="1"/>
</dbReference>
<evidence type="ECO:0000313" key="6">
    <source>
        <dbReference type="EMBL" id="GMM56646.1"/>
    </source>
</evidence>
<feature type="compositionally biased region" description="Low complexity" evidence="3">
    <location>
        <begin position="20"/>
        <end position="45"/>
    </location>
</feature>
<comment type="caution">
    <text evidence="6">The sequence shown here is derived from an EMBL/GenBank/DDBJ whole genome shotgun (WGS) entry which is preliminary data.</text>
</comment>
<evidence type="ECO:0000256" key="2">
    <source>
        <dbReference type="PROSITE-ProRule" id="PRU00192"/>
    </source>
</evidence>
<keyword evidence="1 2" id="KW-0728">SH3 domain</keyword>
<dbReference type="EMBL" id="BTGD01000010">
    <property type="protein sequence ID" value="GMM56646.1"/>
    <property type="molecule type" value="Genomic_DNA"/>
</dbReference>
<keyword evidence="4" id="KW-1133">Transmembrane helix</keyword>
<dbReference type="InterPro" id="IPR036028">
    <property type="entry name" value="SH3-like_dom_sf"/>
</dbReference>
<gene>
    <name evidence="6" type="ORF">DAKH74_032620</name>
</gene>
<feature type="region of interest" description="Disordered" evidence="3">
    <location>
        <begin position="1"/>
        <end position="45"/>
    </location>
</feature>
<dbReference type="Gene3D" id="2.30.30.40">
    <property type="entry name" value="SH3 Domains"/>
    <property type="match status" value="1"/>
</dbReference>
<evidence type="ECO:0000256" key="4">
    <source>
        <dbReference type="SAM" id="Phobius"/>
    </source>
</evidence>
<sequence>MSYKSTSTTTRTIAKTVPNSSKSGTSNSSPQRSSLSSAPPSTTSLSSVSTIYTTQFLQAPTSDVKKDTTPGRDLGISVGIPICLFLLGLLFCGAYVYFKKKEGKEDKQPDTPPLQQIGNPFANKYSWKAKRKLSSTEDLEHQWFNSDSHALQKKVIPSTNPNNKFKSNNDVRSGRVIGPHILTPVPATTAVRKTSIPKPTTDILNSFKYGTSINRDTDFASGSYTTRQILEVDDTANPQPRTIQPHSNWLLSSIGDVHNKLKTPNKRWRQIGMLTKVDKQYFNYSGEYQCDERSPILEGHRESYQKVVNTTATDNQRNEKHFQGNTMISAPSFLKPQGLSRSKFGDRCDSLQLSGEFKPVSPRATNPEENGTMGNILNSIKFGSLCIITENYIPQLTDEINVTKGEHVRVLATHSDTWCLVEKCNIDGSRKPSSTPQMGGNFSQLRYLNSNRGIVPGKCLAPVV</sequence>
<evidence type="ECO:0000256" key="1">
    <source>
        <dbReference type="ARBA" id="ARBA00022443"/>
    </source>
</evidence>
<keyword evidence="4" id="KW-0472">Membrane</keyword>
<keyword evidence="7" id="KW-1185">Reference proteome</keyword>
<name>A0AAV5RZT3_MAUHU</name>
<protein>
    <submittedName>
        <fullName evidence="6">Fus1 protein</fullName>
    </submittedName>
</protein>
<feature type="transmembrane region" description="Helical" evidence="4">
    <location>
        <begin position="74"/>
        <end position="98"/>
    </location>
</feature>
<feature type="compositionally biased region" description="Low complexity" evidence="3">
    <location>
        <begin position="1"/>
        <end position="12"/>
    </location>
</feature>
<organism evidence="6 7">
    <name type="scientific">Maudiozyma humilis</name>
    <name type="common">Sour dough yeast</name>
    <name type="synonym">Kazachstania humilis</name>
    <dbReference type="NCBI Taxonomy" id="51915"/>
    <lineage>
        <taxon>Eukaryota</taxon>
        <taxon>Fungi</taxon>
        <taxon>Dikarya</taxon>
        <taxon>Ascomycota</taxon>
        <taxon>Saccharomycotina</taxon>
        <taxon>Saccharomycetes</taxon>
        <taxon>Saccharomycetales</taxon>
        <taxon>Saccharomycetaceae</taxon>
        <taxon>Maudiozyma</taxon>
    </lineage>
</organism>
<proteinExistence type="predicted"/>
<evidence type="ECO:0000259" key="5">
    <source>
        <dbReference type="PROSITE" id="PS50002"/>
    </source>
</evidence>
<reference evidence="6 7" key="1">
    <citation type="journal article" date="2023" name="Elife">
        <title>Identification of key yeast species and microbe-microbe interactions impacting larval growth of Drosophila in the wild.</title>
        <authorList>
            <person name="Mure A."/>
            <person name="Sugiura Y."/>
            <person name="Maeda R."/>
            <person name="Honda K."/>
            <person name="Sakurai N."/>
            <person name="Takahashi Y."/>
            <person name="Watada M."/>
            <person name="Katoh T."/>
            <person name="Gotoh A."/>
            <person name="Gotoh Y."/>
            <person name="Taniguchi I."/>
            <person name="Nakamura K."/>
            <person name="Hayashi T."/>
            <person name="Katayama T."/>
            <person name="Uemura T."/>
            <person name="Hattori Y."/>
        </authorList>
    </citation>
    <scope>NUCLEOTIDE SEQUENCE [LARGE SCALE GENOMIC DNA]</scope>
    <source>
        <strain evidence="6 7">KH-74</strain>
    </source>
</reference>
<dbReference type="Proteomes" id="UP001377567">
    <property type="component" value="Unassembled WGS sequence"/>
</dbReference>
<dbReference type="AlphaFoldDB" id="A0AAV5RZT3"/>